<dbReference type="GO" id="GO:0005524">
    <property type="term" value="F:ATP binding"/>
    <property type="evidence" value="ECO:0007669"/>
    <property type="project" value="UniProtKB-KW"/>
</dbReference>
<dbReference type="Pfam" id="PF00899">
    <property type="entry name" value="ThiF"/>
    <property type="match status" value="1"/>
</dbReference>
<keyword evidence="8 11" id="KW-0067">ATP-binding</keyword>
<dbReference type="Gene3D" id="3.40.50.720">
    <property type="entry name" value="NAD(P)-binding Rossmann-like Domain"/>
    <property type="match status" value="1"/>
</dbReference>
<dbReference type="InterPro" id="IPR018074">
    <property type="entry name" value="UBQ-activ_enz_E1_CS"/>
</dbReference>
<keyword evidence="5 11" id="KW-0436">Ligase</keyword>
<dbReference type="FunFam" id="2.40.30.180:FF:000001">
    <property type="entry name" value="ubiquitin-like modifier-activating enzyme 1"/>
    <property type="match status" value="1"/>
</dbReference>
<dbReference type="FunFam" id="3.40.50.720:FF:000015">
    <property type="entry name" value="Ubiquitin-activating enzyme E1 1"/>
    <property type="match status" value="1"/>
</dbReference>
<dbReference type="InterPro" id="IPR032418">
    <property type="entry name" value="E1_FCCH"/>
</dbReference>
<dbReference type="InterPro" id="IPR042449">
    <property type="entry name" value="Ub-E1_IAD_1"/>
</dbReference>
<evidence type="ECO:0000256" key="11">
    <source>
        <dbReference type="RuleBase" id="RU000519"/>
    </source>
</evidence>
<evidence type="ECO:0000313" key="14">
    <source>
        <dbReference type="Proteomes" id="UP001497623"/>
    </source>
</evidence>
<evidence type="ECO:0000256" key="4">
    <source>
        <dbReference type="ARBA" id="ARBA00012990"/>
    </source>
</evidence>
<dbReference type="FunFam" id="3.50.50.80:FF:000001">
    <property type="entry name" value="ubiquitin-like modifier-activating enzyme 1"/>
    <property type="match status" value="1"/>
</dbReference>
<evidence type="ECO:0000256" key="1">
    <source>
        <dbReference type="ARBA" id="ARBA00000488"/>
    </source>
</evidence>
<dbReference type="PROSITE" id="PS00536">
    <property type="entry name" value="UBIQUITIN_ACTIVAT_1"/>
    <property type="match status" value="1"/>
</dbReference>
<sequence length="1044" mass="115903">MSGEQGQHSEPPCKRPRLVEKAHLNGAQENQHIMAANGSKGDIDESLYSRQLYVLGHDAMRRMASSDVLISGLGGLGVEIAKNVILGGVKTVTLHDTKAASSKDLTTQYFLREGDVGTNRVTACYQRLAELNTYVPISAHTEELTEEFLKKFKVVVLTDASHEEQLRVSNICHASKIYFISTECKGLFGKIFCDFGEEFEVVDTNGENPVSAMIAGISKENKSVVTCLDETRHGFEDGDYVTFSEVQGMTELNGCKPRKIEVLGPFTFSIGDTSGFSDYVRGGIVTQVKMPKAINFKSMEESLKAPEFLITDFAKFDRPGLLHICFQALGVYEATHGSSPAPWNTDDAGKFLDVFKQVNDGSPSKVEEFDEELVKQFSYICSGGLAPLDAVIGGIVAQEVMKACSGKFNPIYQYLYFDALECLPEDKSSLTAAECAPTGNRYDAQIAVFGKDFQSKLGKMKYFVVGAGAIGCELLKNFAMLGVGAGEGGKIVVTDMDLIEKSNLNRQFLFRPWDVQKAKSDTAAAAVKEMNPQVNVIAHQNRVGPDTERVYNDSFFEPLDGVANALDNVEARLYMDRRCVYYRKPLLESGTLGTKGNVQVVVPHLTESYGSSQDPPEKSIPICTLKNFPNAIEHTLQWARDMFEGEFRQAAENAAHFLVDPKFMERALKLPGSQPIETLDSVKRALVDHRPQSFEDCVAWARKHLQEQYSNQIVQLLHNFPPDQTTSSGEPFWSGPKRCPHAVKFDSKTDLHLDYIVAGANLKAEVYGIPQNRDRAAIAAMVDSVVIKEFVPRSGVKIAVTDAEAEAHSNSLDSERVGALQSSIPEPSSLGALKLTPLEFEKDDDTNFHMDFIVAASNLRAENYQIPHADRHKSKLIAGKIIPAIATTTALISGLVSLELIKLVQGHKKLDYFKNGFINLALPFFGFSEPINAPTNKYYEHEWTLWDRFEVNGEMTLEEFIKYFETEHKLEITMLSQGVSMLYSFFMPPAKRQERMSLPMSEVVKKVSKRKIEPHVQALVLEVCANDTDGEDVEVPYVKYNLPK</sequence>
<dbReference type="AlphaFoldDB" id="A0AAV2R2L9"/>
<dbReference type="Gene3D" id="2.40.30.180">
    <property type="entry name" value="Ubiquitin-activating enzyme E1, FCCH domain"/>
    <property type="match status" value="1"/>
</dbReference>
<dbReference type="FunFam" id="1.10.10.2660:FF:000001">
    <property type="entry name" value="Ubiquitin-activating enzyme E1 1"/>
    <property type="match status" value="1"/>
</dbReference>
<proteinExistence type="inferred from homology"/>
<keyword evidence="7 11" id="KW-0833">Ubl conjugation pathway</keyword>
<dbReference type="EMBL" id="CAXKWB010014011">
    <property type="protein sequence ID" value="CAL4109432.1"/>
    <property type="molecule type" value="Genomic_DNA"/>
</dbReference>
<dbReference type="GO" id="GO:0031510">
    <property type="term" value="C:SUMO activating enzyme complex"/>
    <property type="evidence" value="ECO:0007669"/>
    <property type="project" value="TreeGrafter"/>
</dbReference>
<dbReference type="SUPFAM" id="SSF69572">
    <property type="entry name" value="Activating enzymes of the ubiquitin-like proteins"/>
    <property type="match status" value="2"/>
</dbReference>
<dbReference type="InterPro" id="IPR000594">
    <property type="entry name" value="ThiF_NAD_FAD-bd"/>
</dbReference>
<comment type="pathway">
    <text evidence="2">Protein modification; protein ubiquitination.</text>
</comment>
<dbReference type="InterPro" id="IPR033127">
    <property type="entry name" value="UBQ-activ_enz_E1_Cys_AS"/>
</dbReference>
<dbReference type="InterPro" id="IPR018965">
    <property type="entry name" value="Ub-activating_enz_E1_C"/>
</dbReference>
<accession>A0AAV2R2L9</accession>
<evidence type="ECO:0000256" key="9">
    <source>
        <dbReference type="ARBA" id="ARBA00030371"/>
    </source>
</evidence>
<dbReference type="FunFam" id="3.10.290.60:FF:000002">
    <property type="entry name" value="Ubiquitin-like modifier-activating enzyme 1"/>
    <property type="match status" value="1"/>
</dbReference>
<dbReference type="Pfam" id="PF09358">
    <property type="entry name" value="E1_UFD"/>
    <property type="match status" value="1"/>
</dbReference>
<dbReference type="Proteomes" id="UP001497623">
    <property type="component" value="Unassembled WGS sequence"/>
</dbReference>
<evidence type="ECO:0000256" key="8">
    <source>
        <dbReference type="ARBA" id="ARBA00022840"/>
    </source>
</evidence>
<dbReference type="PROSITE" id="PS00865">
    <property type="entry name" value="UBIQUITIN_ACTIVAT_2"/>
    <property type="match status" value="1"/>
</dbReference>
<dbReference type="InterPro" id="IPR035985">
    <property type="entry name" value="Ubiquitin-activating_enz"/>
</dbReference>
<dbReference type="InterPro" id="IPR000011">
    <property type="entry name" value="UBQ/SUMO-activ_enz_E1-like"/>
</dbReference>
<dbReference type="Gene3D" id="3.40.50.12550">
    <property type="entry name" value="Ubiquitin-activating enzyme E1, inactive adenylation domain, subdomain 2"/>
    <property type="match status" value="1"/>
</dbReference>
<dbReference type="GO" id="GO:0016925">
    <property type="term" value="P:protein sumoylation"/>
    <property type="evidence" value="ECO:0007669"/>
    <property type="project" value="TreeGrafter"/>
</dbReference>
<comment type="catalytic activity">
    <reaction evidence="1">
        <text>ATP + ubiquitin + [E1 ubiquitin-activating enzyme]-L-cysteine = AMP + diphosphate + S-ubiquitinyl-[E1 ubiquitin-activating enzyme]-L-cysteine.</text>
        <dbReference type="EC" id="6.2.1.45"/>
    </reaction>
</comment>
<feature type="domain" description="Ubiquitin-activating enzyme E1 C-terminal" evidence="12">
    <location>
        <begin position="913"/>
        <end position="1038"/>
    </location>
</feature>
<dbReference type="PANTHER" id="PTHR10953">
    <property type="entry name" value="UBIQUITIN-ACTIVATING ENZYME E1"/>
    <property type="match status" value="1"/>
</dbReference>
<gene>
    <name evidence="13" type="ORF">MNOR_LOCUS19109</name>
</gene>
<dbReference type="Gene3D" id="3.10.290.60">
    <property type="entry name" value="Ubiquitin-activating enzyme E1, UFD domain"/>
    <property type="match status" value="1"/>
</dbReference>
<feature type="active site" description="Glycyl thioester intermediate" evidence="10">
    <location>
        <position position="623"/>
    </location>
</feature>
<dbReference type="CDD" id="cd01490">
    <property type="entry name" value="Ube1_repeat2"/>
    <property type="match status" value="1"/>
</dbReference>
<dbReference type="GO" id="GO:0004839">
    <property type="term" value="F:ubiquitin activating enzyme activity"/>
    <property type="evidence" value="ECO:0007669"/>
    <property type="project" value="UniProtKB-EC"/>
</dbReference>
<dbReference type="CDD" id="cd01491">
    <property type="entry name" value="Ube1_repeat1"/>
    <property type="match status" value="1"/>
</dbReference>
<organism evidence="13 14">
    <name type="scientific">Meganyctiphanes norvegica</name>
    <name type="common">Northern krill</name>
    <name type="synonym">Thysanopoda norvegica</name>
    <dbReference type="NCBI Taxonomy" id="48144"/>
    <lineage>
        <taxon>Eukaryota</taxon>
        <taxon>Metazoa</taxon>
        <taxon>Ecdysozoa</taxon>
        <taxon>Arthropoda</taxon>
        <taxon>Crustacea</taxon>
        <taxon>Multicrustacea</taxon>
        <taxon>Malacostraca</taxon>
        <taxon>Eumalacostraca</taxon>
        <taxon>Eucarida</taxon>
        <taxon>Euphausiacea</taxon>
        <taxon>Euphausiidae</taxon>
        <taxon>Meganyctiphanes</taxon>
    </lineage>
</organism>
<dbReference type="InterPro" id="IPR032420">
    <property type="entry name" value="E1_4HB"/>
</dbReference>
<keyword evidence="6 11" id="KW-0547">Nucleotide-binding</keyword>
<keyword evidence="14" id="KW-1185">Reference proteome</keyword>
<dbReference type="SMART" id="SM00985">
    <property type="entry name" value="UBA_e1_C"/>
    <property type="match status" value="1"/>
</dbReference>
<evidence type="ECO:0000313" key="13">
    <source>
        <dbReference type="EMBL" id="CAL4109432.1"/>
    </source>
</evidence>
<dbReference type="Gene3D" id="1.10.10.2660">
    <property type="entry name" value="Ubiquitin-activating enzyme E1, SCCH domain"/>
    <property type="match status" value="1"/>
</dbReference>
<evidence type="ECO:0000256" key="3">
    <source>
        <dbReference type="ARBA" id="ARBA00005673"/>
    </source>
</evidence>
<dbReference type="GO" id="GO:0019948">
    <property type="term" value="F:SUMO activating enzyme activity"/>
    <property type="evidence" value="ECO:0007669"/>
    <property type="project" value="TreeGrafter"/>
</dbReference>
<reference evidence="13 14" key="1">
    <citation type="submission" date="2024-05" db="EMBL/GenBank/DDBJ databases">
        <authorList>
            <person name="Wallberg A."/>
        </authorList>
    </citation>
    <scope>NUCLEOTIDE SEQUENCE [LARGE SCALE GENOMIC DNA]</scope>
</reference>
<comment type="similarity">
    <text evidence="3 11">Belongs to the ubiquitin-activating E1 family.</text>
</comment>
<evidence type="ECO:0000256" key="10">
    <source>
        <dbReference type="PROSITE-ProRule" id="PRU10132"/>
    </source>
</evidence>
<dbReference type="Pfam" id="PF10585">
    <property type="entry name" value="UBA_E1_SCCH"/>
    <property type="match status" value="1"/>
</dbReference>
<protein>
    <recommendedName>
        <fullName evidence="4">E1 ubiquitin-activating enzyme</fullName>
        <ecNumber evidence="4">6.2.1.45</ecNumber>
    </recommendedName>
    <alternativeName>
        <fullName evidence="9">Ubiquitin-activating enzyme E1</fullName>
    </alternativeName>
</protein>
<dbReference type="GO" id="GO:0005737">
    <property type="term" value="C:cytoplasm"/>
    <property type="evidence" value="ECO:0007669"/>
    <property type="project" value="TreeGrafter"/>
</dbReference>
<name>A0AAV2R2L9_MEGNR</name>
<evidence type="ECO:0000256" key="7">
    <source>
        <dbReference type="ARBA" id="ARBA00022786"/>
    </source>
</evidence>
<dbReference type="InterPro" id="IPR019572">
    <property type="entry name" value="UBA_E1_SCCH"/>
</dbReference>
<dbReference type="FunFam" id="3.40.50.12550:FF:000001">
    <property type="entry name" value="Ubiquitin-activating enzyme E1 1"/>
    <property type="match status" value="1"/>
</dbReference>
<dbReference type="InterPro" id="IPR042063">
    <property type="entry name" value="Ubi_acti_E1_SCCH"/>
</dbReference>
<dbReference type="PRINTS" id="PR01849">
    <property type="entry name" value="UBIQUITINACT"/>
</dbReference>
<dbReference type="InterPro" id="IPR018075">
    <property type="entry name" value="UBQ-activ_enz_E1"/>
</dbReference>
<dbReference type="EC" id="6.2.1.45" evidence="4"/>
<dbReference type="Pfam" id="PF16191">
    <property type="entry name" value="E1_4HB"/>
    <property type="match status" value="1"/>
</dbReference>
<dbReference type="InterPro" id="IPR045886">
    <property type="entry name" value="ThiF/MoeB/HesA"/>
</dbReference>
<dbReference type="NCBIfam" id="TIGR01408">
    <property type="entry name" value="Ube1"/>
    <property type="match status" value="1"/>
</dbReference>
<dbReference type="PANTHER" id="PTHR10953:SF250">
    <property type="entry name" value="UBIQUITIN-LIKE MODIFIER-ACTIVATING ENZYME 1"/>
    <property type="match status" value="1"/>
</dbReference>
<dbReference type="Gene3D" id="3.50.50.80">
    <property type="entry name" value="Ubiquitin-activating enzyme E1, inactive adenylation domain, subdomain 1"/>
    <property type="match status" value="1"/>
</dbReference>
<evidence type="ECO:0000256" key="2">
    <source>
        <dbReference type="ARBA" id="ARBA00004906"/>
    </source>
</evidence>
<dbReference type="Pfam" id="PF16190">
    <property type="entry name" value="E1_FCCH"/>
    <property type="match status" value="1"/>
</dbReference>
<evidence type="ECO:0000259" key="12">
    <source>
        <dbReference type="SMART" id="SM00985"/>
    </source>
</evidence>
<evidence type="ECO:0000256" key="6">
    <source>
        <dbReference type="ARBA" id="ARBA00022741"/>
    </source>
</evidence>
<dbReference type="InterPro" id="IPR038252">
    <property type="entry name" value="UBA_E1_C_sf"/>
</dbReference>
<dbReference type="InterPro" id="IPR042302">
    <property type="entry name" value="E1_FCCH_sf"/>
</dbReference>
<evidence type="ECO:0000256" key="5">
    <source>
        <dbReference type="ARBA" id="ARBA00022598"/>
    </source>
</evidence>
<comment type="caution">
    <text evidence="13">The sequence shown here is derived from an EMBL/GenBank/DDBJ whole genome shotgun (WGS) entry which is preliminary data.</text>
</comment>